<proteinExistence type="predicted"/>
<dbReference type="EC" id="2.7.7.65" evidence="2"/>
<organism evidence="6 7">
    <name type="scientific">Noviluteimonas gilva</name>
    <dbReference type="NCBI Taxonomy" id="2682097"/>
    <lineage>
        <taxon>Bacteria</taxon>
        <taxon>Pseudomonadati</taxon>
        <taxon>Pseudomonadota</taxon>
        <taxon>Gammaproteobacteria</taxon>
        <taxon>Lysobacterales</taxon>
        <taxon>Lysobacteraceae</taxon>
        <taxon>Noviluteimonas</taxon>
    </lineage>
</organism>
<comment type="catalytic activity">
    <reaction evidence="3">
        <text>2 GTP = 3',3'-c-di-GMP + 2 diphosphate</text>
        <dbReference type="Rhea" id="RHEA:24898"/>
        <dbReference type="ChEBI" id="CHEBI:33019"/>
        <dbReference type="ChEBI" id="CHEBI:37565"/>
        <dbReference type="ChEBI" id="CHEBI:58805"/>
        <dbReference type="EC" id="2.7.7.65"/>
    </reaction>
</comment>
<dbReference type="SMART" id="SM00065">
    <property type="entry name" value="GAF"/>
    <property type="match status" value="1"/>
</dbReference>
<dbReference type="InterPro" id="IPR029787">
    <property type="entry name" value="Nucleotide_cyclase"/>
</dbReference>
<dbReference type="Gene3D" id="3.30.70.270">
    <property type="match status" value="1"/>
</dbReference>
<dbReference type="Pfam" id="PF01590">
    <property type="entry name" value="GAF"/>
    <property type="match status" value="1"/>
</dbReference>
<dbReference type="SUPFAM" id="SSF55073">
    <property type="entry name" value="Nucleotide cyclase"/>
    <property type="match status" value="1"/>
</dbReference>
<dbReference type="GO" id="GO:1902201">
    <property type="term" value="P:negative regulation of bacterial-type flagellum-dependent cell motility"/>
    <property type="evidence" value="ECO:0007669"/>
    <property type="project" value="TreeGrafter"/>
</dbReference>
<dbReference type="InterPro" id="IPR003018">
    <property type="entry name" value="GAF"/>
</dbReference>
<evidence type="ECO:0000256" key="3">
    <source>
        <dbReference type="ARBA" id="ARBA00034247"/>
    </source>
</evidence>
<evidence type="ECO:0000259" key="5">
    <source>
        <dbReference type="PROSITE" id="PS50887"/>
    </source>
</evidence>
<feature type="domain" description="GGDEF" evidence="5">
    <location>
        <begin position="415"/>
        <end position="543"/>
    </location>
</feature>
<dbReference type="GO" id="GO:0043709">
    <property type="term" value="P:cell adhesion involved in single-species biofilm formation"/>
    <property type="evidence" value="ECO:0007669"/>
    <property type="project" value="TreeGrafter"/>
</dbReference>
<evidence type="ECO:0000256" key="1">
    <source>
        <dbReference type="ARBA" id="ARBA00001946"/>
    </source>
</evidence>
<dbReference type="PANTHER" id="PTHR45138:SF9">
    <property type="entry name" value="DIGUANYLATE CYCLASE DGCM-RELATED"/>
    <property type="match status" value="1"/>
</dbReference>
<dbReference type="InterPro" id="IPR029016">
    <property type="entry name" value="GAF-like_dom_sf"/>
</dbReference>
<dbReference type="EMBL" id="WOXT01000001">
    <property type="protein sequence ID" value="MUV13619.1"/>
    <property type="molecule type" value="Genomic_DNA"/>
</dbReference>
<dbReference type="InterPro" id="IPR050469">
    <property type="entry name" value="Diguanylate_Cyclase"/>
</dbReference>
<feature type="region of interest" description="Disordered" evidence="4">
    <location>
        <begin position="1"/>
        <end position="72"/>
    </location>
</feature>
<feature type="compositionally biased region" description="Basic residues" evidence="4">
    <location>
        <begin position="50"/>
        <end position="65"/>
    </location>
</feature>
<comment type="caution">
    <text evidence="6">The sequence shown here is derived from an EMBL/GenBank/DDBJ whole genome shotgun (WGS) entry which is preliminary data.</text>
</comment>
<evidence type="ECO:0000256" key="4">
    <source>
        <dbReference type="SAM" id="MobiDB-lite"/>
    </source>
</evidence>
<dbReference type="NCBIfam" id="TIGR00254">
    <property type="entry name" value="GGDEF"/>
    <property type="match status" value="1"/>
</dbReference>
<dbReference type="AlphaFoldDB" id="A0A7C9LI33"/>
<evidence type="ECO:0000256" key="2">
    <source>
        <dbReference type="ARBA" id="ARBA00012528"/>
    </source>
</evidence>
<evidence type="ECO:0000313" key="6">
    <source>
        <dbReference type="EMBL" id="MUV13619.1"/>
    </source>
</evidence>
<dbReference type="FunFam" id="3.30.70.270:FF:000001">
    <property type="entry name" value="Diguanylate cyclase domain protein"/>
    <property type="match status" value="1"/>
</dbReference>
<dbReference type="GO" id="GO:0052621">
    <property type="term" value="F:diguanylate cyclase activity"/>
    <property type="evidence" value="ECO:0007669"/>
    <property type="project" value="UniProtKB-EC"/>
</dbReference>
<dbReference type="SUPFAM" id="SSF55781">
    <property type="entry name" value="GAF domain-like"/>
    <property type="match status" value="1"/>
</dbReference>
<dbReference type="Proteomes" id="UP000479692">
    <property type="component" value="Unassembled WGS sequence"/>
</dbReference>
<dbReference type="GO" id="GO:0005886">
    <property type="term" value="C:plasma membrane"/>
    <property type="evidence" value="ECO:0007669"/>
    <property type="project" value="TreeGrafter"/>
</dbReference>
<dbReference type="PROSITE" id="PS50887">
    <property type="entry name" value="GGDEF"/>
    <property type="match status" value="1"/>
</dbReference>
<evidence type="ECO:0000313" key="7">
    <source>
        <dbReference type="Proteomes" id="UP000479692"/>
    </source>
</evidence>
<reference evidence="6 7" key="1">
    <citation type="submission" date="2019-12" db="EMBL/GenBank/DDBJ databases">
        <authorList>
            <person name="Xu J."/>
        </authorList>
    </citation>
    <scope>NUCLEOTIDE SEQUENCE [LARGE SCALE GENOMIC DNA]</scope>
    <source>
        <strain evidence="6 7">HX-5-24</strain>
    </source>
</reference>
<dbReference type="PANTHER" id="PTHR45138">
    <property type="entry name" value="REGULATORY COMPONENTS OF SENSORY TRANSDUCTION SYSTEM"/>
    <property type="match status" value="1"/>
</dbReference>
<sequence length="545" mass="59863">MPANSSRVRSRMRGAASRSIRRRASSASATASSGACRRTAASTTCAPRSRNSRNRRRELRRRAQPRRAPVPALVRDPGRAVLALPTPAAPVVAQVVRPRRAGGLGARVRRQPALGAGMGRPGLRAHVAADRRDVGLVWRIPRCDYAGLLRPASHVAELVPVWGRGICRIAALFSSTRVRQGSPALHEQVVPLPPHAMSAVPSSIEFDLREAERQAALDRYAIVDTGPESAFDDIVRLAVTLCDMPAGAISLIDHDRLWFKARIGIDQAQLDRSRSLCGHAIDAPNETLVVQDLDQHPVYAQRRRLLGLRPRFYAGVPLLSPEGHALGVLSVADVVPRMLGLPQLEGLRLLARQTQHLLELRRLMLEQGHARADLQRRHDSLQYTAHHDQLTGLLNRAGLERLRARTDVQRELAAQPYVLLVLDIDHFKRINDQHGHLFGDRVLCAVADAVSRSVRSSDIAARIGGEEFLVVLPDTRLDGGAEIAERIRREVERLTLPMPVTVSVGIADAAPTSDTPEAVFERADQALYRAKKGGRNRVVADDTPR</sequence>
<name>A0A7C9LI33_9GAMM</name>
<dbReference type="Pfam" id="PF00990">
    <property type="entry name" value="GGDEF"/>
    <property type="match status" value="1"/>
</dbReference>
<dbReference type="SMART" id="SM00267">
    <property type="entry name" value="GGDEF"/>
    <property type="match status" value="1"/>
</dbReference>
<keyword evidence="7" id="KW-1185">Reference proteome</keyword>
<feature type="compositionally biased region" description="Low complexity" evidence="4">
    <location>
        <begin position="25"/>
        <end position="49"/>
    </location>
</feature>
<accession>A0A7C9LI33</accession>
<dbReference type="CDD" id="cd01949">
    <property type="entry name" value="GGDEF"/>
    <property type="match status" value="1"/>
</dbReference>
<dbReference type="InterPro" id="IPR000160">
    <property type="entry name" value="GGDEF_dom"/>
</dbReference>
<comment type="cofactor">
    <cofactor evidence="1">
        <name>Mg(2+)</name>
        <dbReference type="ChEBI" id="CHEBI:18420"/>
    </cofactor>
</comment>
<dbReference type="InterPro" id="IPR043128">
    <property type="entry name" value="Rev_trsase/Diguanyl_cyclase"/>
</dbReference>
<protein>
    <recommendedName>
        <fullName evidence="2">diguanylate cyclase</fullName>
        <ecNumber evidence="2">2.7.7.65</ecNumber>
    </recommendedName>
</protein>
<gene>
    <name evidence="6" type="ORF">GN331_05290</name>
</gene>
<dbReference type="Gene3D" id="3.30.450.40">
    <property type="match status" value="1"/>
</dbReference>